<organism evidence="2">
    <name type="scientific">Triticum aestivum</name>
    <name type="common">Wheat</name>
    <dbReference type="NCBI Taxonomy" id="4565"/>
    <lineage>
        <taxon>Eukaryota</taxon>
        <taxon>Viridiplantae</taxon>
        <taxon>Streptophyta</taxon>
        <taxon>Embryophyta</taxon>
        <taxon>Tracheophyta</taxon>
        <taxon>Spermatophyta</taxon>
        <taxon>Magnoliopsida</taxon>
        <taxon>Liliopsida</taxon>
        <taxon>Poales</taxon>
        <taxon>Poaceae</taxon>
        <taxon>BOP clade</taxon>
        <taxon>Pooideae</taxon>
        <taxon>Triticodae</taxon>
        <taxon>Triticeae</taxon>
        <taxon>Triticinae</taxon>
        <taxon>Triticum</taxon>
    </lineage>
</organism>
<dbReference type="PROSITE" id="PS50181">
    <property type="entry name" value="FBOX"/>
    <property type="match status" value="1"/>
</dbReference>
<dbReference type="Gramene" id="TraesKAR6D01G0010450.1">
    <property type="protein sequence ID" value="cds.TraesKAR6D01G0010450.1"/>
    <property type="gene ID" value="TraesKAR6D01G0010450"/>
</dbReference>
<dbReference type="Gene3D" id="3.80.10.10">
    <property type="entry name" value="Ribonuclease Inhibitor"/>
    <property type="match status" value="1"/>
</dbReference>
<dbReference type="InterPro" id="IPR053781">
    <property type="entry name" value="F-box_AtFBL13-like"/>
</dbReference>
<dbReference type="AlphaFoldDB" id="A0A3B6QB46"/>
<dbReference type="PANTHER" id="PTHR34223">
    <property type="entry name" value="OS11G0201299 PROTEIN"/>
    <property type="match status" value="1"/>
</dbReference>
<dbReference type="InterPro" id="IPR001810">
    <property type="entry name" value="F-box_dom"/>
</dbReference>
<dbReference type="EnsemblPlants" id="TraesCS6D02G032500.1">
    <property type="protein sequence ID" value="TraesCS6D02G032500.1.cds1"/>
    <property type="gene ID" value="TraesCS6D02G032500"/>
</dbReference>
<dbReference type="Gramene" id="TraesROB_scaffold_040390_01G000500.1">
    <property type="protein sequence ID" value="TraesROB_scaffold_040390_01G000500.1"/>
    <property type="gene ID" value="TraesROB_scaffold_040390_01G000500"/>
</dbReference>
<dbReference type="Proteomes" id="UP000019116">
    <property type="component" value="Chromosome 6D"/>
</dbReference>
<dbReference type="Gramene" id="TraesWEE_scaffold_022993_01G000100.1">
    <property type="protein sequence ID" value="TraesWEE_scaffold_022993_01G000100.1"/>
    <property type="gene ID" value="TraesWEE_scaffold_022993_01G000100"/>
</dbReference>
<dbReference type="InterPro" id="IPR053197">
    <property type="entry name" value="F-box_SCFL_complex_component"/>
</dbReference>
<dbReference type="Gramene" id="TraesCS6D02G032500.1">
    <property type="protein sequence ID" value="TraesCS6D02G032500.1.cds1"/>
    <property type="gene ID" value="TraesCS6D02G032500"/>
</dbReference>
<protein>
    <recommendedName>
        <fullName evidence="1">F-box domain-containing protein</fullName>
    </recommendedName>
</protein>
<dbReference type="Gramene" id="TraesCS6D03G0065100.1">
    <property type="protein sequence ID" value="TraesCS6D03G0065100.1.CDS1"/>
    <property type="gene ID" value="TraesCS6D03G0065100"/>
</dbReference>
<dbReference type="Gramene" id="TraesCLE_scaffold_164539_01G000100.1">
    <property type="protein sequence ID" value="TraesCLE_scaffold_164539_01G000100.1"/>
    <property type="gene ID" value="TraesCLE_scaffold_164539_01G000100"/>
</dbReference>
<reference evidence="2" key="2">
    <citation type="submission" date="2018-10" db="UniProtKB">
        <authorList>
            <consortium name="EnsemblPlants"/>
        </authorList>
    </citation>
    <scope>IDENTIFICATION</scope>
</reference>
<dbReference type="Gramene" id="TraesRN6D0100071100.1">
    <property type="protein sequence ID" value="TraesRN6D0100071100.1"/>
    <property type="gene ID" value="TraesRN6D0100071100"/>
</dbReference>
<keyword evidence="3" id="KW-1185">Reference proteome</keyword>
<feature type="domain" description="F-box" evidence="1">
    <location>
        <begin position="16"/>
        <end position="52"/>
    </location>
</feature>
<reference evidence="2" key="1">
    <citation type="submission" date="2018-08" db="EMBL/GenBank/DDBJ databases">
        <authorList>
            <person name="Rossello M."/>
        </authorList>
    </citation>
    <scope>NUCLEOTIDE SEQUENCE [LARGE SCALE GENOMIC DNA]</scope>
    <source>
        <strain evidence="2">cv. Chinese Spring</strain>
    </source>
</reference>
<dbReference type="SMART" id="SM00256">
    <property type="entry name" value="FBOX"/>
    <property type="match status" value="1"/>
</dbReference>
<dbReference type="SUPFAM" id="SSF52047">
    <property type="entry name" value="RNI-like"/>
    <property type="match status" value="1"/>
</dbReference>
<name>A0A3B6QB46_WHEAT</name>
<dbReference type="Pfam" id="PF00646">
    <property type="entry name" value="F-box"/>
    <property type="match status" value="1"/>
</dbReference>
<dbReference type="PANTHER" id="PTHR34223:SF117">
    <property type="entry name" value="OS06G0493266 PROTEIN"/>
    <property type="match status" value="1"/>
</dbReference>
<proteinExistence type="predicted"/>
<dbReference type="SUPFAM" id="SSF81383">
    <property type="entry name" value="F-box domain"/>
    <property type="match status" value="1"/>
</dbReference>
<dbReference type="CDD" id="cd22160">
    <property type="entry name" value="F-box_AtFBL13-like"/>
    <property type="match status" value="1"/>
</dbReference>
<dbReference type="InterPro" id="IPR032675">
    <property type="entry name" value="LRR_dom_sf"/>
</dbReference>
<evidence type="ECO:0000313" key="2">
    <source>
        <dbReference type="EnsemblPlants" id="TraesCS6D02G032500.1.cds1"/>
    </source>
</evidence>
<dbReference type="InterPro" id="IPR036047">
    <property type="entry name" value="F-box-like_dom_sf"/>
</dbReference>
<evidence type="ECO:0000313" key="3">
    <source>
        <dbReference type="Proteomes" id="UP000019116"/>
    </source>
</evidence>
<accession>A0A3B6QB46</accession>
<dbReference type="Gramene" id="TraesCAD_scaffold_083869_01G000200.1">
    <property type="protein sequence ID" value="TraesCAD_scaffold_083869_01G000200.1"/>
    <property type="gene ID" value="TraesCAD_scaffold_083869_01G000200"/>
</dbReference>
<dbReference type="OrthoDB" id="640431at2759"/>
<evidence type="ECO:0000259" key="1">
    <source>
        <dbReference type="PROSITE" id="PS50181"/>
    </source>
</evidence>
<sequence>MGDINKRKKLAQESCNFGISDLPDDMLEHIVSFLSLNEAVRTCVLSKNWSYIWKFVPTLRISDTIDKCNNLIDNFLRGRGNTAIIVCDIELTNLEKVEMHDMIDTWIFHIVNLCHVQELRVISCIEDDFLQFRDQALISKHLKRLELDKVCLKASTIDFSSCPALEEIDLMFCWIEANYIISKSLKRLIAVECEFDSGCTHSHFCPQPHLS</sequence>